<keyword evidence="4" id="KW-1133">Transmembrane helix</keyword>
<feature type="compositionally biased region" description="Low complexity" evidence="3">
    <location>
        <begin position="152"/>
        <end position="169"/>
    </location>
</feature>
<feature type="compositionally biased region" description="Low complexity" evidence="3">
    <location>
        <begin position="869"/>
        <end position="890"/>
    </location>
</feature>
<dbReference type="InterPro" id="IPR031167">
    <property type="entry name" value="G_OBG"/>
</dbReference>
<dbReference type="Proteomes" id="UP000471633">
    <property type="component" value="Unassembled WGS sequence"/>
</dbReference>
<sequence length="935" mass="103669">MGLCTTMTTGLLFRRRQLVSQIFTRFNYSNSFGSTSSKKRAPGHTLQPFVCSKRVVVKAGNGGNGCIAFRRAFCNPHSGPSGGDGGNGAHVIFKADKNISDLSNIPTVVQGDNGVNGSIDDCHGANADHLYLQVPIGTQIFSVHKNSVESPNQISNDDNNNNNNNNNQSINLVKTLNADGDIFLAARGGAGGKGNTFMTHATLATDSLKLPSRKNAPLRIAEYGGKGQLCEFILRMSKLADLGFVGCPNAGKSTLLRSLTRARPKVAPYPFTTLQPHIGMLHFPENYNLTLTDSVDDNDNLDISNRTHSIAIADLPGLIHGAAEYNKGLGIEFLSLVADCSILVYVIDYGTLWCDHSVNQLDEIENELIDQLSMLYYEVTTYDRNLCNQDKCFILGSKLDLIFPNKIDSSESNVDNTDGNAILFRKLHHILHKAACSVSMIKDTPESIDQVMLVSAKRGDNILHLACKLWNCVQNMKDPIHNLNEMFRKSFLAWHFSLILLIDNSNGSDVEFEFPPSPYSSDFKKCGLDKKGYVCDPDKILDYSARQSINELLLHYPRETPCLCRHPCFRNEVNQNARLVVTALVSKPFSNKNASIVQYANNIRNKWKIGACNGNDVLILITGKALHISYGSLVARALNSECTRRLIGRFDANKEIITNIRQTAFILREYFLDPCLCRPCKTAYSWFKIPAMLLACFCLLTWLSLVGRRAYLRRNNLNTRPYCSLSDLTYTTTNRHHYHHTRSSRSGRIRTGGFSSPFNIWETRPYRSNSIHGIESTNNMSNSNWCNLSSYFGRPNVLCSDGFRTTPPPPAYSSLKHIIQPPPAYSEIQSTNDLLAKQCVNTSTSITTTLNIGNPTEIEQSQLESMHITSSPNITTTTTTTTTNTNSPPSYSEVVLSRSNNSNNYQISDSNSSSNTNETDTTYTSNLDTSSTITN</sequence>
<dbReference type="Pfam" id="PF01018">
    <property type="entry name" value="GTP1_OBG"/>
    <property type="match status" value="1"/>
</dbReference>
<dbReference type="GO" id="GO:0042254">
    <property type="term" value="P:ribosome biogenesis"/>
    <property type="evidence" value="ECO:0007669"/>
    <property type="project" value="UniProtKB-UniRule"/>
</dbReference>
<feature type="transmembrane region" description="Helical" evidence="4">
    <location>
        <begin position="683"/>
        <end position="705"/>
    </location>
</feature>
<evidence type="ECO:0000259" key="6">
    <source>
        <dbReference type="PROSITE" id="PS51883"/>
    </source>
</evidence>
<dbReference type="PROSITE" id="PS51710">
    <property type="entry name" value="G_OBG"/>
    <property type="match status" value="1"/>
</dbReference>
<evidence type="ECO:0000256" key="1">
    <source>
        <dbReference type="ARBA" id="ARBA00022741"/>
    </source>
</evidence>
<comment type="caution">
    <text evidence="7">The sequence shown here is derived from an EMBL/GenBank/DDBJ whole genome shotgun (WGS) entry which is preliminary data.</text>
</comment>
<dbReference type="PANTHER" id="PTHR11702">
    <property type="entry name" value="DEVELOPMENTALLY REGULATED GTP-BINDING PROTEIN-RELATED"/>
    <property type="match status" value="1"/>
</dbReference>
<dbReference type="Gene3D" id="3.40.50.300">
    <property type="entry name" value="P-loop containing nucleotide triphosphate hydrolases"/>
    <property type="match status" value="1"/>
</dbReference>
<dbReference type="InterPro" id="IPR006073">
    <property type="entry name" value="GTP-bd"/>
</dbReference>
<dbReference type="InterPro" id="IPR027417">
    <property type="entry name" value="P-loop_NTPase"/>
</dbReference>
<name>A0A922LMD3_SCHHA</name>
<keyword evidence="8" id="KW-1185">Reference proteome</keyword>
<dbReference type="InterPro" id="IPR006169">
    <property type="entry name" value="GTP1_OBG_dom"/>
</dbReference>
<keyword evidence="4" id="KW-0812">Transmembrane</keyword>
<reference evidence="7" key="3">
    <citation type="submission" date="2021-06" db="EMBL/GenBank/DDBJ databases">
        <title>Chromosome-level genome assembly for S. haematobium.</title>
        <authorList>
            <person name="Stroehlein A.J."/>
        </authorList>
    </citation>
    <scope>NUCLEOTIDE SEQUENCE</scope>
</reference>
<dbReference type="Pfam" id="PF01926">
    <property type="entry name" value="MMR_HSR1"/>
    <property type="match status" value="1"/>
</dbReference>
<dbReference type="GO" id="GO:0005892">
    <property type="term" value="C:acetylcholine-gated channel complex"/>
    <property type="evidence" value="ECO:0007669"/>
    <property type="project" value="InterPro"/>
</dbReference>
<protein>
    <submittedName>
        <fullName evidence="7">Mitochondrial ribosome-associated GTPase 2, variant 2</fullName>
    </submittedName>
</protein>
<dbReference type="EMBL" id="AMPZ03000002">
    <property type="protein sequence ID" value="KAH9589694.1"/>
    <property type="molecule type" value="Genomic_DNA"/>
</dbReference>
<dbReference type="InterPro" id="IPR033438">
    <property type="entry name" value="MOLO1"/>
</dbReference>
<dbReference type="GO" id="GO:0005525">
    <property type="term" value="F:GTP binding"/>
    <property type="evidence" value="ECO:0007669"/>
    <property type="project" value="UniProtKB-KW"/>
</dbReference>
<dbReference type="RefSeq" id="XP_012800011.3">
    <property type="nucleotide sequence ID" value="XM_012944557.3"/>
</dbReference>
<dbReference type="InterPro" id="IPR045086">
    <property type="entry name" value="OBG_GTPase"/>
</dbReference>
<dbReference type="KEGG" id="shx:MS3_00002670"/>
<organism evidence="7 8">
    <name type="scientific">Schistosoma haematobium</name>
    <name type="common">Blood fluke</name>
    <dbReference type="NCBI Taxonomy" id="6185"/>
    <lineage>
        <taxon>Eukaryota</taxon>
        <taxon>Metazoa</taxon>
        <taxon>Spiralia</taxon>
        <taxon>Lophotrochozoa</taxon>
        <taxon>Platyhelminthes</taxon>
        <taxon>Trematoda</taxon>
        <taxon>Digenea</taxon>
        <taxon>Strigeidida</taxon>
        <taxon>Schistosomatoidea</taxon>
        <taxon>Schistosomatidae</taxon>
        <taxon>Schistosoma</taxon>
    </lineage>
</organism>
<feature type="region of interest" description="Disordered" evidence="3">
    <location>
        <begin position="149"/>
        <end position="169"/>
    </location>
</feature>
<dbReference type="PANTHER" id="PTHR11702:SF31">
    <property type="entry name" value="MITOCHONDRIAL RIBOSOME-ASSOCIATED GTPASE 2"/>
    <property type="match status" value="1"/>
</dbReference>
<dbReference type="SUPFAM" id="SSF82051">
    <property type="entry name" value="Obg GTP-binding protein N-terminal domain"/>
    <property type="match status" value="1"/>
</dbReference>
<evidence type="ECO:0000256" key="4">
    <source>
        <dbReference type="SAM" id="Phobius"/>
    </source>
</evidence>
<reference evidence="7" key="2">
    <citation type="journal article" date="2019" name="Gigascience">
        <title>High-quality Schistosoma haematobium genome achieved by single-molecule and long-range sequencing.</title>
        <authorList>
            <person name="Stroehlein A.J."/>
            <person name="Korhonen P.K."/>
            <person name="Chong T.M."/>
            <person name="Lim Y.L."/>
            <person name="Chan K.G."/>
            <person name="Webster B."/>
            <person name="Rollinson D."/>
            <person name="Brindley P.J."/>
            <person name="Gasser R.B."/>
            <person name="Young N.D."/>
        </authorList>
    </citation>
    <scope>NUCLEOTIDE SEQUENCE</scope>
</reference>
<evidence type="ECO:0000256" key="3">
    <source>
        <dbReference type="SAM" id="MobiDB-lite"/>
    </source>
</evidence>
<dbReference type="Gene3D" id="3.10.310.50">
    <property type="match status" value="1"/>
</dbReference>
<evidence type="ECO:0000313" key="8">
    <source>
        <dbReference type="Proteomes" id="UP000471633"/>
    </source>
</evidence>
<dbReference type="Pfam" id="PF17175">
    <property type="entry name" value="MOLO1"/>
    <property type="match status" value="1"/>
</dbReference>
<gene>
    <name evidence="7" type="primary">GTPBP5_1</name>
    <name evidence="7" type="ORF">MS3_00002670</name>
</gene>
<evidence type="ECO:0000313" key="7">
    <source>
        <dbReference type="EMBL" id="KAH9589694.1"/>
    </source>
</evidence>
<keyword evidence="4" id="KW-0472">Membrane</keyword>
<evidence type="ECO:0000259" key="5">
    <source>
        <dbReference type="PROSITE" id="PS51710"/>
    </source>
</evidence>
<dbReference type="PROSITE" id="PS51883">
    <property type="entry name" value="OBG"/>
    <property type="match status" value="1"/>
</dbReference>
<accession>A0A922LMD3</accession>
<feature type="domain" description="Obg" evidence="6">
    <location>
        <begin position="47"/>
        <end position="239"/>
    </location>
</feature>
<dbReference type="GO" id="GO:0003924">
    <property type="term" value="F:GTPase activity"/>
    <property type="evidence" value="ECO:0007669"/>
    <property type="project" value="InterPro"/>
</dbReference>
<dbReference type="PRINTS" id="PR00326">
    <property type="entry name" value="GTP1OBG"/>
</dbReference>
<feature type="region of interest" description="Disordered" evidence="3">
    <location>
        <begin position="869"/>
        <end position="935"/>
    </location>
</feature>
<reference evidence="7" key="1">
    <citation type="journal article" date="2012" name="Nat. Genet.">
        <title>Whole-genome sequence of Schistosoma haematobium.</title>
        <authorList>
            <person name="Young N.D."/>
            <person name="Jex A.R."/>
            <person name="Li B."/>
            <person name="Liu S."/>
            <person name="Yang L."/>
            <person name="Xiong Z."/>
            <person name="Li Y."/>
            <person name="Cantacessi C."/>
            <person name="Hall R.S."/>
            <person name="Xu X."/>
            <person name="Chen F."/>
            <person name="Wu X."/>
            <person name="Zerlotini A."/>
            <person name="Oliveira G."/>
            <person name="Hofmann A."/>
            <person name="Zhang G."/>
            <person name="Fang X."/>
            <person name="Kang Y."/>
            <person name="Campbell B.E."/>
            <person name="Loukas A."/>
            <person name="Ranganathan S."/>
            <person name="Rollinson D."/>
            <person name="Rinaldi G."/>
            <person name="Brindley P.J."/>
            <person name="Yang H."/>
            <person name="Wang J."/>
            <person name="Wang J."/>
            <person name="Gasser R.B."/>
        </authorList>
    </citation>
    <scope>NUCLEOTIDE SEQUENCE</scope>
</reference>
<dbReference type="AlphaFoldDB" id="A0A922LMD3"/>
<feature type="domain" description="OBG-type G" evidence="5">
    <location>
        <begin position="240"/>
        <end position="348"/>
    </location>
</feature>
<keyword evidence="2" id="KW-0342">GTP-binding</keyword>
<evidence type="ECO:0000256" key="2">
    <source>
        <dbReference type="ARBA" id="ARBA00023134"/>
    </source>
</evidence>
<dbReference type="GeneID" id="24595936"/>
<proteinExistence type="predicted"/>
<reference evidence="7" key="4">
    <citation type="journal article" date="2022" name="PLoS Pathog.">
        <title>Chromosome-level genome of Schistosoma haematobium underpins genome-wide explorations of molecular variation.</title>
        <authorList>
            <person name="Stroehlein A.J."/>
            <person name="Korhonen P.K."/>
            <person name="Lee V.V."/>
            <person name="Ralph S.A."/>
            <person name="Mentink-Kane M."/>
            <person name="You H."/>
            <person name="McManus D.P."/>
            <person name="Tchuente L.T."/>
            <person name="Stothard J.R."/>
            <person name="Kaur P."/>
            <person name="Dudchenko O."/>
            <person name="Aiden E.L."/>
            <person name="Yang B."/>
            <person name="Yang H."/>
            <person name="Emery A.M."/>
            <person name="Webster B.L."/>
            <person name="Brindley P.J."/>
            <person name="Rollinson D."/>
            <person name="Chang B.C.H."/>
            <person name="Gasser R.B."/>
            <person name="Young N.D."/>
        </authorList>
    </citation>
    <scope>NUCLEOTIDE SEQUENCE</scope>
</reference>
<dbReference type="CTD" id="24595936"/>
<keyword evidence="1" id="KW-0547">Nucleotide-binding</keyword>
<dbReference type="SUPFAM" id="SSF52540">
    <property type="entry name" value="P-loop containing nucleoside triphosphate hydrolases"/>
    <property type="match status" value="1"/>
</dbReference>
<dbReference type="InterPro" id="IPR036726">
    <property type="entry name" value="GTP1_OBG_dom_sf"/>
</dbReference>
<dbReference type="GO" id="GO:0005739">
    <property type="term" value="C:mitochondrion"/>
    <property type="evidence" value="ECO:0007669"/>
    <property type="project" value="TreeGrafter"/>
</dbReference>
<feature type="compositionally biased region" description="Low complexity" evidence="3">
    <location>
        <begin position="899"/>
        <end position="926"/>
    </location>
</feature>
<dbReference type="Gene3D" id="2.70.210.12">
    <property type="entry name" value="GTP1/OBG domain"/>
    <property type="match status" value="1"/>
</dbReference>